<accession>Q7U633</accession>
<dbReference type="HOGENOM" id="CLU_088528_0_0_3"/>
<dbReference type="SUPFAM" id="SSF55486">
    <property type="entry name" value="Metalloproteases ('zincins'), catalytic domain"/>
    <property type="match status" value="1"/>
</dbReference>
<dbReference type="GO" id="GO:0006508">
    <property type="term" value="P:proteolysis"/>
    <property type="evidence" value="ECO:0007669"/>
    <property type="project" value="InterPro"/>
</dbReference>
<sequence>MMPAEPCPPAQEIRLVEASPLTPLPLSEVSAGYSLSLATTSMGPASLPRWCVWVQPATGNPPDRWQARWLSAVDEALDTWSAHLPVVRVQDPGRAHVQLLRRRPPRRRTASGWRASNGRSRLQIVRARRRGVWRFEPKVSVLVSPELRAPVLQATALHELGHAFGLWGHSSDSGDAMAVHQGKAPVLKLSERDLETLQWLRSQDARFGVSEGSETQD</sequence>
<evidence type="ECO:0000313" key="3">
    <source>
        <dbReference type="Proteomes" id="UP000001422"/>
    </source>
</evidence>
<dbReference type="EMBL" id="BX569693">
    <property type="protein sequence ID" value="CAE08022.1"/>
    <property type="molecule type" value="Genomic_DNA"/>
</dbReference>
<dbReference type="Gene3D" id="3.40.390.10">
    <property type="entry name" value="Collagenase (Catalytic Domain)"/>
    <property type="match status" value="1"/>
</dbReference>
<dbReference type="CDD" id="cd04279">
    <property type="entry name" value="ZnMc_MMP_like_1"/>
    <property type="match status" value="1"/>
</dbReference>
<evidence type="ECO:0000313" key="2">
    <source>
        <dbReference type="EMBL" id="CAE08022.1"/>
    </source>
</evidence>
<organism evidence="2 3">
    <name type="scientific">Parasynechococcus marenigrum (strain WH8102)</name>
    <dbReference type="NCBI Taxonomy" id="84588"/>
    <lineage>
        <taxon>Bacteria</taxon>
        <taxon>Bacillati</taxon>
        <taxon>Cyanobacteriota</taxon>
        <taxon>Cyanophyceae</taxon>
        <taxon>Synechococcales</taxon>
        <taxon>Prochlorococcaceae</taxon>
        <taxon>Parasynechococcus</taxon>
        <taxon>Parasynechococcus marenigrum</taxon>
    </lineage>
</organism>
<proteinExistence type="predicted"/>
<dbReference type="KEGG" id="syw:SYNW1507"/>
<dbReference type="SMART" id="SM00235">
    <property type="entry name" value="ZnMc"/>
    <property type="match status" value="1"/>
</dbReference>
<gene>
    <name evidence="2" type="ordered locus">SYNW1507</name>
</gene>
<dbReference type="GO" id="GO:0008237">
    <property type="term" value="F:metallopeptidase activity"/>
    <property type="evidence" value="ECO:0007669"/>
    <property type="project" value="InterPro"/>
</dbReference>
<name>Q7U633_PARMW</name>
<dbReference type="GO" id="GO:0008270">
    <property type="term" value="F:zinc ion binding"/>
    <property type="evidence" value="ECO:0007669"/>
    <property type="project" value="InterPro"/>
</dbReference>
<reference evidence="2 3" key="1">
    <citation type="journal article" date="2003" name="Nature">
        <title>The genome of a motile marine Synechococcus.</title>
        <authorList>
            <person name="Palenik B."/>
            <person name="Brahamsha B."/>
            <person name="Larimer F."/>
            <person name="Land M."/>
            <person name="Hauser L."/>
            <person name="Chain P."/>
            <person name="Lamerdin J."/>
            <person name="Regala W."/>
            <person name="Allen E.A."/>
            <person name="McCarren J."/>
            <person name="Paulsen I."/>
            <person name="Dufresne A."/>
            <person name="Partensky F."/>
            <person name="Webb E."/>
            <person name="Waterbury J."/>
        </authorList>
    </citation>
    <scope>NUCLEOTIDE SEQUENCE [LARGE SCALE GENOMIC DNA]</scope>
    <source>
        <strain evidence="2 3">WH8102</strain>
    </source>
</reference>
<dbReference type="eggNOG" id="COG5549">
    <property type="taxonomic scope" value="Bacteria"/>
</dbReference>
<keyword evidence="3" id="KW-1185">Reference proteome</keyword>
<feature type="domain" description="Peptidase metallopeptidase" evidence="1">
    <location>
        <begin position="46"/>
        <end position="203"/>
    </location>
</feature>
<dbReference type="InterPro" id="IPR024079">
    <property type="entry name" value="MetalloPept_cat_dom_sf"/>
</dbReference>
<dbReference type="AlphaFoldDB" id="Q7U633"/>
<protein>
    <recommendedName>
        <fullName evidence="1">Peptidase metallopeptidase domain-containing protein</fullName>
    </recommendedName>
</protein>
<dbReference type="Proteomes" id="UP000001422">
    <property type="component" value="Chromosome"/>
</dbReference>
<dbReference type="STRING" id="84588.SYNW1507"/>
<dbReference type="InterPro" id="IPR006026">
    <property type="entry name" value="Peptidase_Metallo"/>
</dbReference>
<evidence type="ECO:0000259" key="1">
    <source>
        <dbReference type="SMART" id="SM00235"/>
    </source>
</evidence>